<dbReference type="InterPro" id="IPR018114">
    <property type="entry name" value="TRYPSIN_HIS"/>
</dbReference>
<keyword evidence="4" id="KW-1185">Reference proteome</keyword>
<feature type="compositionally biased region" description="Low complexity" evidence="1">
    <location>
        <begin position="62"/>
        <end position="77"/>
    </location>
</feature>
<dbReference type="RefSeq" id="WP_159491281.1">
    <property type="nucleotide sequence ID" value="NZ_BLIP01000003.1"/>
</dbReference>
<dbReference type="SUPFAM" id="SSF50494">
    <property type="entry name" value="Trypsin-like serine proteases"/>
    <property type="match status" value="1"/>
</dbReference>
<feature type="region of interest" description="Disordered" evidence="1">
    <location>
        <begin position="33"/>
        <end position="85"/>
    </location>
</feature>
<evidence type="ECO:0000313" key="4">
    <source>
        <dbReference type="Proteomes" id="UP001210609"/>
    </source>
</evidence>
<reference evidence="3 4" key="1">
    <citation type="submission" date="2022-12" db="EMBL/GenBank/DDBJ databases">
        <authorList>
            <person name="Ruckert C."/>
            <person name="Busche T."/>
            <person name="Kalinowski J."/>
            <person name="Wittmann C."/>
        </authorList>
    </citation>
    <scope>NUCLEOTIDE SEQUENCE [LARGE SCALE GENOMIC DNA]</scope>
    <source>
        <strain evidence="3 4">DSM 40555</strain>
    </source>
</reference>
<dbReference type="InterPro" id="IPR043504">
    <property type="entry name" value="Peptidase_S1_PA_chymotrypsin"/>
</dbReference>
<proteinExistence type="predicted"/>
<evidence type="ECO:0000256" key="1">
    <source>
        <dbReference type="SAM" id="MobiDB-lite"/>
    </source>
</evidence>
<gene>
    <name evidence="3" type="ORF">STRLI_007229</name>
</gene>
<evidence type="ECO:0000256" key="2">
    <source>
        <dbReference type="SAM" id="SignalP"/>
    </source>
</evidence>
<evidence type="ECO:0000313" key="3">
    <source>
        <dbReference type="EMBL" id="WAU00931.1"/>
    </source>
</evidence>
<dbReference type="InterPro" id="IPR028994">
    <property type="entry name" value="Integrin_alpha_N"/>
</dbReference>
<dbReference type="SUPFAM" id="SSF69318">
    <property type="entry name" value="Integrin alpha N-terminal domain"/>
    <property type="match status" value="1"/>
</dbReference>
<feature type="signal peptide" evidence="2">
    <location>
        <begin position="1"/>
        <end position="26"/>
    </location>
</feature>
<dbReference type="EMBL" id="CP114202">
    <property type="protein sequence ID" value="WAU00931.1"/>
    <property type="molecule type" value="Genomic_DNA"/>
</dbReference>
<accession>A0ABY7IPU7</accession>
<keyword evidence="2" id="KW-0732">Signal</keyword>
<evidence type="ECO:0008006" key="5">
    <source>
        <dbReference type="Google" id="ProtNLM"/>
    </source>
</evidence>
<name>A0ABY7IPU7_STRNI</name>
<feature type="chain" id="PRO_5045229379" description="Peptidase S1 domain-containing protein" evidence="2">
    <location>
        <begin position="27"/>
        <end position="653"/>
    </location>
</feature>
<sequence>MKRIPWVRAAAVGGCASIVLAVPALAAHQASPPAARTAPADQGAQPSLPRGFRAPDVPAGVATVPSSGPATPSSGPVKPSKGVTQEEIRKAQELERYWTPERIRAAVPVDAVRAGEKGQDPPSSADVVGRSGVFAPSHQVASGAATVGVFLIRSEDGSATPNQFCSASAVTSPTKSLVLTAAHCLKGGKSYRNVAFVPGYRGGASQAGQPGERPYGLFPMELGKVWIDERYLSSSPSDDVDFAVLRVGPNSQGQLLEDAVGRGNTLTRVPAADLARREVTLMGYPGGQKTPLQCTNATRAFQGRFMEISCAGFSTGVSGGPFLEGFDGSRGNLVGAIGGYKTGGLQDDVSYSSQFDNDVFRLYQQAVTDAAPDTVNPLGDATTWQHASTVLTGRFHSESVRNNTGDLIVRWSDGEVSLYPGNRAYGLRKDIQLVKKGPVWKKAKAVTAGEFTGNSTDDLLVSWDDGKLTLYKDVNETNKLTQAIQLKGPNGTWTHAESITAGRFGGGNTRRDDLVVRWSDAEMTLYTNVDGRGLHAEKQLAKRKNTTWSHARDSVAGNFAATAGDQDLFVRWSDGEVTVYENIAAKGFKAEHRLRPAKSAWRYSNLVTAGAFGGGTRQDDLIALWPGGKLVMYGDTTAKALGLERLLVPARIS</sequence>
<dbReference type="Proteomes" id="UP001210609">
    <property type="component" value="Chromosome"/>
</dbReference>
<dbReference type="Gene3D" id="2.40.10.10">
    <property type="entry name" value="Trypsin-like serine proteases"/>
    <property type="match status" value="2"/>
</dbReference>
<protein>
    <recommendedName>
        <fullName evidence="5">Peptidase S1 domain-containing protein</fullName>
    </recommendedName>
</protein>
<dbReference type="PROSITE" id="PS00134">
    <property type="entry name" value="TRYPSIN_HIS"/>
    <property type="match status" value="1"/>
</dbReference>
<organism evidence="3 4">
    <name type="scientific">Streptomyces nigrescens</name>
    <dbReference type="NCBI Taxonomy" id="1920"/>
    <lineage>
        <taxon>Bacteria</taxon>
        <taxon>Bacillati</taxon>
        <taxon>Actinomycetota</taxon>
        <taxon>Actinomycetes</taxon>
        <taxon>Kitasatosporales</taxon>
        <taxon>Streptomycetaceae</taxon>
        <taxon>Streptomyces</taxon>
    </lineage>
</organism>
<dbReference type="InterPro" id="IPR009003">
    <property type="entry name" value="Peptidase_S1_PA"/>
</dbReference>